<name>A0A1R0X6A3_9BACL</name>
<dbReference type="AlphaFoldDB" id="A0A1R0X6A3"/>
<evidence type="ECO:0000313" key="2">
    <source>
        <dbReference type="Proteomes" id="UP000187465"/>
    </source>
</evidence>
<dbReference type="KEGG" id="pod:PODO_11910"/>
<dbReference type="Proteomes" id="UP000187465">
    <property type="component" value="Unassembled WGS sequence"/>
</dbReference>
<reference evidence="1 2" key="1">
    <citation type="submission" date="2016-10" db="EMBL/GenBank/DDBJ databases">
        <title>Paenibacillus species isolates.</title>
        <authorList>
            <person name="Beno S.M."/>
        </authorList>
    </citation>
    <scope>NUCLEOTIDE SEQUENCE [LARGE SCALE GENOMIC DNA]</scope>
    <source>
        <strain evidence="1 2">FSL H7-0604</strain>
    </source>
</reference>
<evidence type="ECO:0000313" key="1">
    <source>
        <dbReference type="EMBL" id="OMD30069.1"/>
    </source>
</evidence>
<accession>A0A1R0X6A3</accession>
<proteinExistence type="predicted"/>
<protein>
    <submittedName>
        <fullName evidence="1">Uncharacterized protein</fullName>
    </submittedName>
</protein>
<dbReference type="GeneID" id="31570912"/>
<gene>
    <name evidence="1" type="ORF">BJP51_21180</name>
</gene>
<sequence length="275" mass="32067">MDGNIDLDLDINLLDLDPAVKVLKMIYSFESWPNLLKLADTFFNRITQIYNNYTHNNELELKHQRPLIYYYGYSLLMLGLAHKEIENYDKARTYIKAYSDLSWFKGLDAEGLNEVAYYKYISEPNLLEVEVLSGNIQFIDRYVSFLLSNSKEVLPGLITLLKAATNFDLNIESHLALFSNRISKFEDTAADEIIINSYQETFFINMIRYKTKIQDYNTAIKYSMKLLDSAEVTNSDKIFKQAVVYFESLRSCADATQIKDFEEKIINFKERVESL</sequence>
<dbReference type="RefSeq" id="WP_038570183.1">
    <property type="nucleotide sequence ID" value="NZ_CP009428.1"/>
</dbReference>
<organism evidence="1 2">
    <name type="scientific">Paenibacillus odorifer</name>
    <dbReference type="NCBI Taxonomy" id="189426"/>
    <lineage>
        <taxon>Bacteria</taxon>
        <taxon>Bacillati</taxon>
        <taxon>Bacillota</taxon>
        <taxon>Bacilli</taxon>
        <taxon>Bacillales</taxon>
        <taxon>Paenibacillaceae</taxon>
        <taxon>Paenibacillus</taxon>
    </lineage>
</organism>
<comment type="caution">
    <text evidence="1">The sequence shown here is derived from an EMBL/GenBank/DDBJ whole genome shotgun (WGS) entry which is preliminary data.</text>
</comment>
<dbReference type="EMBL" id="MKQP01000027">
    <property type="protein sequence ID" value="OMD30069.1"/>
    <property type="molecule type" value="Genomic_DNA"/>
</dbReference>